<sequence length="274" mass="32525">MESVNYSIIQTIDMQVSGQSMVDSETEIIWEYEKREGSDAFYDKVSQKKYTIKYIKSIYRPLAEYMQKFNSPLDLLFLKIAPQGGIAEIKNQESIYDQWLEVKKELTSEMGNTLEEKQILEGGDKDFSNSLPLLKKNLIFRLFFMKLYKTYLISDSYNLVDSFTYVSQIFEQENVSLITKQKVEKNNYLLKIKFYSEADLLKIDKLKELYNSKLKDFLKQEFDYSFSWSLEYTFDLRNNQMLSCHSKIKEQACSHYKYLTEHKISLIEKNITNE</sequence>
<dbReference type="EMBL" id="SELH01000009">
    <property type="protein sequence ID" value="TWP30806.1"/>
    <property type="molecule type" value="Genomic_DNA"/>
</dbReference>
<dbReference type="RefSeq" id="WP_146291067.1">
    <property type="nucleotide sequence ID" value="NZ_SELH01000009.1"/>
</dbReference>
<proteinExistence type="predicted"/>
<name>A0A563DKN8_9FLAO</name>
<keyword evidence="2" id="KW-1185">Reference proteome</keyword>
<gene>
    <name evidence="1" type="ORF">ETU09_00125</name>
</gene>
<dbReference type="OrthoDB" id="1081532at2"/>
<reference evidence="1 2" key="1">
    <citation type="submission" date="2019-02" db="EMBL/GenBank/DDBJ databases">
        <title>Apibacter muscae sp. nov.: a novel member of the house fly microbiota.</title>
        <authorList>
            <person name="Park R."/>
        </authorList>
    </citation>
    <scope>NUCLEOTIDE SEQUENCE [LARGE SCALE GENOMIC DNA]</scope>
    <source>
        <strain evidence="1 2">AL1</strain>
    </source>
</reference>
<accession>A0A563DKN8</accession>
<dbReference type="Proteomes" id="UP000319499">
    <property type="component" value="Unassembled WGS sequence"/>
</dbReference>
<evidence type="ECO:0000313" key="2">
    <source>
        <dbReference type="Proteomes" id="UP000319499"/>
    </source>
</evidence>
<evidence type="ECO:0000313" key="1">
    <source>
        <dbReference type="EMBL" id="TWP30806.1"/>
    </source>
</evidence>
<organism evidence="1 2">
    <name type="scientific">Apibacter muscae</name>
    <dbReference type="NCBI Taxonomy" id="2509004"/>
    <lineage>
        <taxon>Bacteria</taxon>
        <taxon>Pseudomonadati</taxon>
        <taxon>Bacteroidota</taxon>
        <taxon>Flavobacteriia</taxon>
        <taxon>Flavobacteriales</taxon>
        <taxon>Weeksellaceae</taxon>
        <taxon>Apibacter</taxon>
    </lineage>
</organism>
<protein>
    <submittedName>
        <fullName evidence="1">Uncharacterized protein</fullName>
    </submittedName>
</protein>
<comment type="caution">
    <text evidence="1">The sequence shown here is derived from an EMBL/GenBank/DDBJ whole genome shotgun (WGS) entry which is preliminary data.</text>
</comment>
<dbReference type="AlphaFoldDB" id="A0A563DKN8"/>